<reference evidence="2" key="1">
    <citation type="journal article" date="2020" name="Nature">
        <title>Giant virus diversity and host interactions through global metagenomics.</title>
        <authorList>
            <person name="Schulz F."/>
            <person name="Roux S."/>
            <person name="Paez-Espino D."/>
            <person name="Jungbluth S."/>
            <person name="Walsh D.A."/>
            <person name="Denef V.J."/>
            <person name="McMahon K.D."/>
            <person name="Konstantinidis K.T."/>
            <person name="Eloe-Fadrosh E.A."/>
            <person name="Kyrpides N.C."/>
            <person name="Woyke T."/>
        </authorList>
    </citation>
    <scope>NUCLEOTIDE SEQUENCE</scope>
    <source>
        <strain evidence="2">GVMAG-M-3300020523-10</strain>
    </source>
</reference>
<dbReference type="AlphaFoldDB" id="A0A6C0CE57"/>
<sequence length="175" mass="20165">MIKVKALLVPLIILGLLTIIVLNIKRESNVEGLTLVNNNVEAGKVYVEVILWNDGKELEFINTIWTDFERDYRNMPQTKIARKDCRDMLDFLNTIPAMKALIDASNMHTPGNIEKDLKTLCPCVMFLFRDESNNRIMRTFTGALIKQLFTKEMLEGMFRKIYNSPYKDGKTVSTI</sequence>
<keyword evidence="1" id="KW-1133">Transmembrane helix</keyword>
<proteinExistence type="predicted"/>
<organism evidence="2">
    <name type="scientific">viral metagenome</name>
    <dbReference type="NCBI Taxonomy" id="1070528"/>
    <lineage>
        <taxon>unclassified sequences</taxon>
        <taxon>metagenomes</taxon>
        <taxon>organismal metagenomes</taxon>
    </lineage>
</organism>
<name>A0A6C0CE57_9ZZZZ</name>
<keyword evidence="1" id="KW-0472">Membrane</keyword>
<feature type="transmembrane region" description="Helical" evidence="1">
    <location>
        <begin position="6"/>
        <end position="24"/>
    </location>
</feature>
<dbReference type="EMBL" id="MN739384">
    <property type="protein sequence ID" value="QHT01979.1"/>
    <property type="molecule type" value="Genomic_DNA"/>
</dbReference>
<keyword evidence="1" id="KW-0812">Transmembrane</keyword>
<evidence type="ECO:0000256" key="1">
    <source>
        <dbReference type="SAM" id="Phobius"/>
    </source>
</evidence>
<evidence type="ECO:0000313" key="2">
    <source>
        <dbReference type="EMBL" id="QHT01979.1"/>
    </source>
</evidence>
<accession>A0A6C0CE57</accession>
<protein>
    <submittedName>
        <fullName evidence="2">Uncharacterized protein</fullName>
    </submittedName>
</protein>